<gene>
    <name evidence="1" type="ORF">QWY81_08935</name>
</gene>
<evidence type="ECO:0000313" key="2">
    <source>
        <dbReference type="Proteomes" id="UP001228636"/>
    </source>
</evidence>
<dbReference type="EMBL" id="JAUFQH010000006">
    <property type="protein sequence ID" value="MDN3619575.1"/>
    <property type="molecule type" value="Genomic_DNA"/>
</dbReference>
<accession>A0AAJ1QWW3</accession>
<evidence type="ECO:0008006" key="3">
    <source>
        <dbReference type="Google" id="ProtNLM"/>
    </source>
</evidence>
<name>A0AAJ1QWW3_9FLAO</name>
<dbReference type="PROSITE" id="PS51257">
    <property type="entry name" value="PROKAR_LIPOPROTEIN"/>
    <property type="match status" value="1"/>
</dbReference>
<dbReference type="RefSeq" id="WP_261973112.1">
    <property type="nucleotide sequence ID" value="NZ_CP103460.1"/>
</dbReference>
<protein>
    <recommendedName>
        <fullName evidence="3">Lipoprotein</fullName>
    </recommendedName>
</protein>
<proteinExistence type="predicted"/>
<comment type="caution">
    <text evidence="1">The sequence shown here is derived from an EMBL/GenBank/DDBJ whole genome shotgun (WGS) entry which is preliminary data.</text>
</comment>
<sequence length="251" mass="28741">MILKSPILFCSFKKLVFTSFFLFCLLTSCTKETAFSNTFTSNFKEGETEQYLKLDYWTKNPKDWQVTNDRIECLVSEKNSNIHLLTRRLENNNGDIEIKVHLGILNDEVSNKNWVGFHIGDKLNKKDNYNIRKGIDIGICTNGTLFIGTLNSNQKNSNLINALKTGVYLQLLIINNKKGNYTLDFSALEEKSGKVLTRISKKNVSEKQLVGSFSLVSNFENENNNSTANKTRSVWFKEWKIEGSKVTRLKV</sequence>
<evidence type="ECO:0000313" key="1">
    <source>
        <dbReference type="EMBL" id="MDN3619575.1"/>
    </source>
</evidence>
<dbReference type="Proteomes" id="UP001228636">
    <property type="component" value="Unassembled WGS sequence"/>
</dbReference>
<reference evidence="1 2" key="1">
    <citation type="journal article" date="2014" name="Int. J. Syst. Evol. Microbiol.">
        <title>Complete genome sequence of Corynebacterium casei LMG S-19264T (=DSM 44701T), isolated from a smear-ripened cheese.</title>
        <authorList>
            <consortium name="US DOE Joint Genome Institute (JGI-PGF)"/>
            <person name="Walter F."/>
            <person name="Albersmeier A."/>
            <person name="Kalinowski J."/>
            <person name="Ruckert C."/>
        </authorList>
    </citation>
    <scope>NUCLEOTIDE SEQUENCE [LARGE SCALE GENOMIC DNA]</scope>
    <source>
        <strain evidence="1 2">CECT 8670</strain>
    </source>
</reference>
<organism evidence="1 2">
    <name type="scientific">Polaribacter sejongensis</name>
    <dbReference type="NCBI Taxonomy" id="985043"/>
    <lineage>
        <taxon>Bacteria</taxon>
        <taxon>Pseudomonadati</taxon>
        <taxon>Bacteroidota</taxon>
        <taxon>Flavobacteriia</taxon>
        <taxon>Flavobacteriales</taxon>
        <taxon>Flavobacteriaceae</taxon>
    </lineage>
</organism>
<dbReference type="AlphaFoldDB" id="A0AAJ1QWW3"/>